<protein>
    <submittedName>
        <fullName evidence="2">Uncharacterized protein</fullName>
    </submittedName>
</protein>
<dbReference type="EMBL" id="NMUH01000602">
    <property type="protein sequence ID" value="MQL82008.1"/>
    <property type="molecule type" value="Genomic_DNA"/>
</dbReference>
<comment type="caution">
    <text evidence="2">The sequence shown here is derived from an EMBL/GenBank/DDBJ whole genome shotgun (WGS) entry which is preliminary data.</text>
</comment>
<feature type="region of interest" description="Disordered" evidence="1">
    <location>
        <begin position="1"/>
        <end position="25"/>
    </location>
</feature>
<reference evidence="2" key="1">
    <citation type="submission" date="2017-07" db="EMBL/GenBank/DDBJ databases">
        <title>Taro Niue Genome Assembly and Annotation.</title>
        <authorList>
            <person name="Atibalentja N."/>
            <person name="Keating K."/>
            <person name="Fields C.J."/>
        </authorList>
    </citation>
    <scope>NUCLEOTIDE SEQUENCE</scope>
    <source>
        <strain evidence="2">Niue_2</strain>
        <tissue evidence="2">Leaf</tissue>
    </source>
</reference>
<evidence type="ECO:0000313" key="2">
    <source>
        <dbReference type="EMBL" id="MQL82008.1"/>
    </source>
</evidence>
<feature type="compositionally biased region" description="Acidic residues" evidence="1">
    <location>
        <begin position="7"/>
        <end position="23"/>
    </location>
</feature>
<keyword evidence="3" id="KW-1185">Reference proteome</keyword>
<organism evidence="2 3">
    <name type="scientific">Colocasia esculenta</name>
    <name type="common">Wild taro</name>
    <name type="synonym">Arum esculentum</name>
    <dbReference type="NCBI Taxonomy" id="4460"/>
    <lineage>
        <taxon>Eukaryota</taxon>
        <taxon>Viridiplantae</taxon>
        <taxon>Streptophyta</taxon>
        <taxon>Embryophyta</taxon>
        <taxon>Tracheophyta</taxon>
        <taxon>Spermatophyta</taxon>
        <taxon>Magnoliopsida</taxon>
        <taxon>Liliopsida</taxon>
        <taxon>Araceae</taxon>
        <taxon>Aroideae</taxon>
        <taxon>Colocasieae</taxon>
        <taxon>Colocasia</taxon>
    </lineage>
</organism>
<gene>
    <name evidence="2" type="ORF">Taro_014471</name>
</gene>
<dbReference type="Proteomes" id="UP000652761">
    <property type="component" value="Unassembled WGS sequence"/>
</dbReference>
<name>A0A843UEM5_COLES</name>
<dbReference type="AlphaFoldDB" id="A0A843UEM5"/>
<proteinExistence type="predicted"/>
<evidence type="ECO:0000256" key="1">
    <source>
        <dbReference type="SAM" id="MobiDB-lite"/>
    </source>
</evidence>
<evidence type="ECO:0000313" key="3">
    <source>
        <dbReference type="Proteomes" id="UP000652761"/>
    </source>
</evidence>
<accession>A0A843UEM5</accession>
<sequence length="131" mass="15190">MAIAWENDTDSNSESSSSEEEENANLAFMANIEDKGRVEELLVAEELWNDHKKPFFFPFSSTATCTNHPLEVDQRNPHNSLTQLQWLVTNGKLCKKPWLGSLRPYRMWFRLEIKLELQGMEPVMYTKILGV</sequence>